<sequence length="358" mass="39850">MVEFISMFPTSGDSKYVGVRPEREPTFEYNQRIAQIAEKSGISSMLLPTGSPCLDASIVAASLINSTKNLNFLYAARPGFISPSVFAKQFSTLDYLSNGRAQINVVTGGSPVELSRDGDTLPHDQRYKRTAEFVHIIKSLFEEDTVSHEGDFYTLKGASLFPKSIQQPRPEIFIGGASEAGQHVAAEHGDVYMLWGESYEETRNRIQEMKALEKQYKRTLKYSASFQVIVADTEELAWEKARNLLSKVNVEQIQAKSKVTQSNESIGEKRLEKLRQTSKDKDFILGPNVWAGLTQVLGGNSIALVGTPDQIADRVIEYAELGFEKILLRGYPHLETVEAIGRDIIPRVNAKLKNTQAV</sequence>
<dbReference type="GO" id="GO:0046306">
    <property type="term" value="P:alkanesulfonate catabolic process"/>
    <property type="evidence" value="ECO:0007669"/>
    <property type="project" value="TreeGrafter"/>
</dbReference>
<name>A0A554A2D4_9BACI</name>
<comment type="caution">
    <text evidence="6">The sequence shown here is derived from an EMBL/GenBank/DDBJ whole genome shotgun (WGS) entry which is preliminary data.</text>
</comment>
<evidence type="ECO:0000313" key="7">
    <source>
        <dbReference type="Proteomes" id="UP000318521"/>
    </source>
</evidence>
<accession>A0A554A2D4</accession>
<evidence type="ECO:0000256" key="1">
    <source>
        <dbReference type="ARBA" id="ARBA00022630"/>
    </source>
</evidence>
<evidence type="ECO:0000256" key="4">
    <source>
        <dbReference type="ARBA" id="ARBA00023033"/>
    </source>
</evidence>
<dbReference type="CDD" id="cd01094">
    <property type="entry name" value="Alkanesulfonate_monoxygenase"/>
    <property type="match status" value="1"/>
</dbReference>
<dbReference type="AlphaFoldDB" id="A0A554A2D4"/>
<dbReference type="InterPro" id="IPR050172">
    <property type="entry name" value="SsuD_RutA_monooxygenase"/>
</dbReference>
<dbReference type="RefSeq" id="WP_143847462.1">
    <property type="nucleotide sequence ID" value="NZ_VLXZ01000002.1"/>
</dbReference>
<evidence type="ECO:0000313" key="6">
    <source>
        <dbReference type="EMBL" id="TSB47850.1"/>
    </source>
</evidence>
<gene>
    <name evidence="6" type="ORF">FN960_04900</name>
</gene>
<keyword evidence="7" id="KW-1185">Reference proteome</keyword>
<dbReference type="EMBL" id="VLXZ01000002">
    <property type="protein sequence ID" value="TSB47850.1"/>
    <property type="molecule type" value="Genomic_DNA"/>
</dbReference>
<evidence type="ECO:0000259" key="5">
    <source>
        <dbReference type="Pfam" id="PF00296"/>
    </source>
</evidence>
<dbReference type="InterPro" id="IPR011251">
    <property type="entry name" value="Luciferase-like_dom"/>
</dbReference>
<dbReference type="OrthoDB" id="9814695at2"/>
<protein>
    <submittedName>
        <fullName evidence="6">LLM class flavin-dependent oxidoreductase</fullName>
    </submittedName>
</protein>
<keyword evidence="1" id="KW-0285">Flavoprotein</keyword>
<dbReference type="Gene3D" id="3.20.20.30">
    <property type="entry name" value="Luciferase-like domain"/>
    <property type="match status" value="1"/>
</dbReference>
<keyword evidence="4" id="KW-0503">Monooxygenase</keyword>
<dbReference type="PANTHER" id="PTHR42847">
    <property type="entry name" value="ALKANESULFONATE MONOOXYGENASE"/>
    <property type="match status" value="1"/>
</dbReference>
<keyword evidence="2" id="KW-0288">FMN</keyword>
<dbReference type="Proteomes" id="UP000318521">
    <property type="component" value="Unassembled WGS sequence"/>
</dbReference>
<proteinExistence type="predicted"/>
<dbReference type="InterPro" id="IPR036661">
    <property type="entry name" value="Luciferase-like_sf"/>
</dbReference>
<organism evidence="6 7">
    <name type="scientific">Alkalicoccobacillus porphyridii</name>
    <dbReference type="NCBI Taxonomy" id="2597270"/>
    <lineage>
        <taxon>Bacteria</taxon>
        <taxon>Bacillati</taxon>
        <taxon>Bacillota</taxon>
        <taxon>Bacilli</taxon>
        <taxon>Bacillales</taxon>
        <taxon>Bacillaceae</taxon>
        <taxon>Alkalicoccobacillus</taxon>
    </lineage>
</organism>
<feature type="domain" description="Luciferase-like" evidence="5">
    <location>
        <begin position="21"/>
        <end position="324"/>
    </location>
</feature>
<evidence type="ECO:0000256" key="3">
    <source>
        <dbReference type="ARBA" id="ARBA00023002"/>
    </source>
</evidence>
<keyword evidence="3" id="KW-0560">Oxidoreductase</keyword>
<dbReference type="Pfam" id="PF00296">
    <property type="entry name" value="Bac_luciferase"/>
    <property type="match status" value="1"/>
</dbReference>
<dbReference type="PANTHER" id="PTHR42847:SF4">
    <property type="entry name" value="ALKANESULFONATE MONOOXYGENASE-RELATED"/>
    <property type="match status" value="1"/>
</dbReference>
<reference evidence="6 7" key="1">
    <citation type="submission" date="2019-07" db="EMBL/GenBank/DDBJ databases">
        <authorList>
            <person name="Park Y.J."/>
            <person name="Jeong S.E."/>
            <person name="Jung H.S."/>
        </authorList>
    </citation>
    <scope>NUCLEOTIDE SEQUENCE [LARGE SCALE GENOMIC DNA]</scope>
    <source>
        <strain evidence="7">P16(2019)</strain>
    </source>
</reference>
<evidence type="ECO:0000256" key="2">
    <source>
        <dbReference type="ARBA" id="ARBA00022643"/>
    </source>
</evidence>
<dbReference type="GO" id="GO:0008726">
    <property type="term" value="F:alkanesulfonate monooxygenase activity"/>
    <property type="evidence" value="ECO:0007669"/>
    <property type="project" value="TreeGrafter"/>
</dbReference>
<dbReference type="SUPFAM" id="SSF51679">
    <property type="entry name" value="Bacterial luciferase-like"/>
    <property type="match status" value="1"/>
</dbReference>